<gene>
    <name evidence="2" type="ORF">PAAG_12054</name>
</gene>
<keyword evidence="3" id="KW-1185">Reference proteome</keyword>
<organism evidence="2 3">
    <name type="scientific">Paracoccidioides lutzii (strain ATCC MYA-826 / Pb01)</name>
    <name type="common">Paracoccidioides brasiliensis</name>
    <dbReference type="NCBI Taxonomy" id="502779"/>
    <lineage>
        <taxon>Eukaryota</taxon>
        <taxon>Fungi</taxon>
        <taxon>Dikarya</taxon>
        <taxon>Ascomycota</taxon>
        <taxon>Pezizomycotina</taxon>
        <taxon>Eurotiomycetes</taxon>
        <taxon>Eurotiomycetidae</taxon>
        <taxon>Onygenales</taxon>
        <taxon>Ajellomycetaceae</taxon>
        <taxon>Paracoccidioides</taxon>
    </lineage>
</organism>
<dbReference type="EMBL" id="KN294005">
    <property type="protein sequence ID" value="KGQ01283.1"/>
    <property type="molecule type" value="Genomic_DNA"/>
</dbReference>
<reference evidence="2 3" key="1">
    <citation type="journal article" date="2011" name="PLoS Genet.">
        <title>Comparative genomic analysis of human fungal pathogens causing paracoccidioidomycosis.</title>
        <authorList>
            <person name="Desjardins C.A."/>
            <person name="Champion M.D."/>
            <person name="Holder J.W."/>
            <person name="Muszewska A."/>
            <person name="Goldberg J."/>
            <person name="Bailao A.M."/>
            <person name="Brigido M.M."/>
            <person name="Ferreira M.E."/>
            <person name="Garcia A.M."/>
            <person name="Grynberg M."/>
            <person name="Gujja S."/>
            <person name="Heiman D.I."/>
            <person name="Henn M.R."/>
            <person name="Kodira C.D."/>
            <person name="Leon-Narvaez H."/>
            <person name="Longo L.V."/>
            <person name="Ma L.J."/>
            <person name="Malavazi I."/>
            <person name="Matsuo A.L."/>
            <person name="Morais F.V."/>
            <person name="Pereira M."/>
            <person name="Rodriguez-Brito S."/>
            <person name="Sakthikumar S."/>
            <person name="Salem-Izacc S.M."/>
            <person name="Sykes S.M."/>
            <person name="Teixeira M.M."/>
            <person name="Vallejo M.C."/>
            <person name="Walter M.E."/>
            <person name="Yandava C."/>
            <person name="Young S."/>
            <person name="Zeng Q."/>
            <person name="Zucker J."/>
            <person name="Felipe M.S."/>
            <person name="Goldman G.H."/>
            <person name="Haas B.J."/>
            <person name="McEwen J.G."/>
            <person name="Nino-Vega G."/>
            <person name="Puccia R."/>
            <person name="San-Blas G."/>
            <person name="Soares C.M."/>
            <person name="Birren B.W."/>
            <person name="Cuomo C.A."/>
        </authorList>
    </citation>
    <scope>NUCLEOTIDE SEQUENCE [LARGE SCALE GENOMIC DNA]</scope>
    <source>
        <strain evidence="3">ATCC MYA-826 / Pb01</strain>
    </source>
</reference>
<dbReference type="AlphaFoldDB" id="A0A0A2V1B9"/>
<name>A0A0A2V1B9_PARBA</name>
<proteinExistence type="predicted"/>
<sequence length="74" mass="8083">MSRTVSAAAQPGQSSFVPSRVLEEAVSRFNYPAQFAGPPRILTFQPLEILLPFQPANDNTPDTTDPHILTDLSD</sequence>
<dbReference type="KEGG" id="pbl:PAAG_12054"/>
<dbReference type="RefSeq" id="XP_015702819.1">
    <property type="nucleotide sequence ID" value="XM_015847594.1"/>
</dbReference>
<accession>A0A0A2V1B9</accession>
<dbReference type="GeneID" id="26970837"/>
<feature type="region of interest" description="Disordered" evidence="1">
    <location>
        <begin position="54"/>
        <end position="74"/>
    </location>
</feature>
<dbReference type="VEuPathDB" id="FungiDB:PAAG_12054"/>
<dbReference type="HOGENOM" id="CLU_2688452_0_0_1"/>
<dbReference type="Proteomes" id="UP000002059">
    <property type="component" value="Partially assembled WGS sequence"/>
</dbReference>
<evidence type="ECO:0000256" key="1">
    <source>
        <dbReference type="SAM" id="MobiDB-lite"/>
    </source>
</evidence>
<protein>
    <submittedName>
        <fullName evidence="2">Uncharacterized protein</fullName>
    </submittedName>
</protein>
<evidence type="ECO:0000313" key="2">
    <source>
        <dbReference type="EMBL" id="KGQ01283.1"/>
    </source>
</evidence>
<evidence type="ECO:0000313" key="3">
    <source>
        <dbReference type="Proteomes" id="UP000002059"/>
    </source>
</evidence>